<sequence>MAKRAVAKSAGNAAALTVPVSGLKPTEPSVRQVSTDLPGNLDILDGEAELVLRLIEDCIPDIFSQDG</sequence>
<accession>A0A3B9KZ50</accession>
<protein>
    <submittedName>
        <fullName evidence="1">Uncharacterized protein</fullName>
    </submittedName>
</protein>
<dbReference type="Proteomes" id="UP000259173">
    <property type="component" value="Unassembled WGS sequence"/>
</dbReference>
<evidence type="ECO:0000313" key="1">
    <source>
        <dbReference type="EMBL" id="HAE93990.1"/>
    </source>
</evidence>
<dbReference type="EMBL" id="DMBR01000163">
    <property type="protein sequence ID" value="HAE93990.1"/>
    <property type="molecule type" value="Genomic_DNA"/>
</dbReference>
<proteinExistence type="predicted"/>
<comment type="caution">
    <text evidence="1">The sequence shown here is derived from an EMBL/GenBank/DDBJ whole genome shotgun (WGS) entry which is preliminary data.</text>
</comment>
<gene>
    <name evidence="1" type="ORF">DCG65_05480</name>
</gene>
<reference evidence="1 2" key="1">
    <citation type="journal article" date="2018" name="Nat. Biotechnol.">
        <title>A standardized bacterial taxonomy based on genome phylogeny substantially revises the tree of life.</title>
        <authorList>
            <person name="Parks D.H."/>
            <person name="Chuvochina M."/>
            <person name="Waite D.W."/>
            <person name="Rinke C."/>
            <person name="Skarshewski A."/>
            <person name="Chaumeil P.A."/>
            <person name="Hugenholtz P."/>
        </authorList>
    </citation>
    <scope>NUCLEOTIDE SEQUENCE [LARGE SCALE GENOMIC DNA]</scope>
    <source>
        <strain evidence="1">UBA8557</strain>
    </source>
</reference>
<dbReference type="AlphaFoldDB" id="A0A3B9KZ50"/>
<organism evidence="1 2">
    <name type="scientific">Hyphomonas atlantica</name>
    <dbReference type="NCBI Taxonomy" id="1280948"/>
    <lineage>
        <taxon>Bacteria</taxon>
        <taxon>Pseudomonadati</taxon>
        <taxon>Pseudomonadota</taxon>
        <taxon>Alphaproteobacteria</taxon>
        <taxon>Hyphomonadales</taxon>
        <taxon>Hyphomonadaceae</taxon>
        <taxon>Hyphomonas</taxon>
    </lineage>
</organism>
<evidence type="ECO:0000313" key="2">
    <source>
        <dbReference type="Proteomes" id="UP000259173"/>
    </source>
</evidence>
<name>A0A3B9KZ50_9PROT</name>